<sequence length="40" mass="4578">MAEWMGLLSEVGFPIVVSFYLLHRIEQKLEAICKALKELA</sequence>
<organism evidence="1 2">
    <name type="scientific">Lysinibacillus alkalisoli</name>
    <dbReference type="NCBI Taxonomy" id="1911548"/>
    <lineage>
        <taxon>Bacteria</taxon>
        <taxon>Bacillati</taxon>
        <taxon>Bacillota</taxon>
        <taxon>Bacilli</taxon>
        <taxon>Bacillales</taxon>
        <taxon>Bacillaceae</taxon>
        <taxon>Lysinibacillus</taxon>
    </lineage>
</organism>
<dbReference type="InterPro" id="IPR024419">
    <property type="entry name" value="YvrJ"/>
</dbReference>
<reference evidence="1" key="2">
    <citation type="submission" date="2020-09" db="EMBL/GenBank/DDBJ databases">
        <authorList>
            <person name="Sun Q."/>
            <person name="Zhou Y."/>
        </authorList>
    </citation>
    <scope>NUCLEOTIDE SEQUENCE</scope>
    <source>
        <strain evidence="1">CGMCC 1.15760</strain>
    </source>
</reference>
<evidence type="ECO:0008006" key="3">
    <source>
        <dbReference type="Google" id="ProtNLM"/>
    </source>
</evidence>
<dbReference type="AlphaFoldDB" id="A0A917LDL2"/>
<dbReference type="EMBL" id="BMJT01000002">
    <property type="protein sequence ID" value="GGG15019.1"/>
    <property type="molecule type" value="Genomic_DNA"/>
</dbReference>
<name>A0A917LDL2_9BACI</name>
<evidence type="ECO:0000313" key="1">
    <source>
        <dbReference type="EMBL" id="GGG15019.1"/>
    </source>
</evidence>
<dbReference type="Pfam" id="PF12841">
    <property type="entry name" value="YvrJ"/>
    <property type="match status" value="1"/>
</dbReference>
<reference evidence="1" key="1">
    <citation type="journal article" date="2014" name="Int. J. Syst. Evol. Microbiol.">
        <title>Complete genome sequence of Corynebacterium casei LMG S-19264T (=DSM 44701T), isolated from a smear-ripened cheese.</title>
        <authorList>
            <consortium name="US DOE Joint Genome Institute (JGI-PGF)"/>
            <person name="Walter F."/>
            <person name="Albersmeier A."/>
            <person name="Kalinowski J."/>
            <person name="Ruckert C."/>
        </authorList>
    </citation>
    <scope>NUCLEOTIDE SEQUENCE</scope>
    <source>
        <strain evidence="1">CGMCC 1.15760</strain>
    </source>
</reference>
<dbReference type="Proteomes" id="UP000616608">
    <property type="component" value="Unassembled WGS sequence"/>
</dbReference>
<protein>
    <recommendedName>
        <fullName evidence="3">YvrJ family protein</fullName>
    </recommendedName>
</protein>
<keyword evidence="2" id="KW-1185">Reference proteome</keyword>
<accession>A0A917LDL2</accession>
<gene>
    <name evidence="1" type="ORF">GCM10007425_06610</name>
</gene>
<evidence type="ECO:0000313" key="2">
    <source>
        <dbReference type="Proteomes" id="UP000616608"/>
    </source>
</evidence>
<proteinExistence type="predicted"/>
<comment type="caution">
    <text evidence="1">The sequence shown here is derived from an EMBL/GenBank/DDBJ whole genome shotgun (WGS) entry which is preliminary data.</text>
</comment>